<reference evidence="3" key="1">
    <citation type="submission" date="2017-04" db="EMBL/GenBank/DDBJ databases">
        <title>Function of individual gut microbiota members based on whole genome sequencing of pure cultures obtained from chicken caecum.</title>
        <authorList>
            <person name="Medvecky M."/>
            <person name="Cejkova D."/>
            <person name="Polansky O."/>
            <person name="Karasova D."/>
            <person name="Kubasova T."/>
            <person name="Cizek A."/>
            <person name="Rychlik I."/>
        </authorList>
    </citation>
    <scope>NUCLEOTIDE SEQUENCE [LARGE SCALE GENOMIC DNA]</scope>
    <source>
        <strain evidence="3">An144</strain>
    </source>
</reference>
<keyword evidence="1" id="KW-0812">Transmembrane</keyword>
<proteinExistence type="predicted"/>
<protein>
    <submittedName>
        <fullName evidence="2">Uncharacterized protein</fullName>
    </submittedName>
</protein>
<organism evidence="2 3">
    <name type="scientific">Enterococcus cecorum</name>
    <dbReference type="NCBI Taxonomy" id="44008"/>
    <lineage>
        <taxon>Bacteria</taxon>
        <taxon>Bacillati</taxon>
        <taxon>Bacillota</taxon>
        <taxon>Bacilli</taxon>
        <taxon>Lactobacillales</taxon>
        <taxon>Enterococcaceae</taxon>
        <taxon>Enterococcus</taxon>
    </lineage>
</organism>
<evidence type="ECO:0000256" key="1">
    <source>
        <dbReference type="SAM" id="Phobius"/>
    </source>
</evidence>
<sequence length="60" mass="6738">MSKNQLFIFISLIVGLLADLCLRLITVEEGNLLVHSVVFFIGFVITYGILRIGSKRDKRG</sequence>
<dbReference type="Proteomes" id="UP000196074">
    <property type="component" value="Unassembled WGS sequence"/>
</dbReference>
<dbReference type="RefSeq" id="WP_087215980.1">
    <property type="nucleotide sequence ID" value="NZ_JAZKJR010000002.1"/>
</dbReference>
<comment type="caution">
    <text evidence="2">The sequence shown here is derived from an EMBL/GenBank/DDBJ whole genome shotgun (WGS) entry which is preliminary data.</text>
</comment>
<dbReference type="AlphaFoldDB" id="A0A1Y4QVT0"/>
<feature type="transmembrane region" description="Helical" evidence="1">
    <location>
        <begin position="33"/>
        <end position="50"/>
    </location>
</feature>
<keyword evidence="1" id="KW-0472">Membrane</keyword>
<accession>A0A1Y4QVT0</accession>
<dbReference type="EMBL" id="NFLC01000026">
    <property type="protein sequence ID" value="OUQ08981.1"/>
    <property type="molecule type" value="Genomic_DNA"/>
</dbReference>
<evidence type="ECO:0000313" key="3">
    <source>
        <dbReference type="Proteomes" id="UP000196074"/>
    </source>
</evidence>
<keyword evidence="1" id="KW-1133">Transmembrane helix</keyword>
<gene>
    <name evidence="2" type="ORF">B5E88_10620</name>
</gene>
<name>A0A1Y4QVT0_9ENTE</name>
<evidence type="ECO:0000313" key="2">
    <source>
        <dbReference type="EMBL" id="OUQ08981.1"/>
    </source>
</evidence>